<dbReference type="PANTHER" id="PTHR42760:SF129">
    <property type="entry name" value="OXIDOREDUCTASE"/>
    <property type="match status" value="1"/>
</dbReference>
<dbReference type="PRINTS" id="PR00081">
    <property type="entry name" value="GDHRDH"/>
</dbReference>
<dbReference type="PRINTS" id="PR00080">
    <property type="entry name" value="SDRFAMILY"/>
</dbReference>
<gene>
    <name evidence="2" type="ORF">M8523_16220</name>
</gene>
<evidence type="ECO:0000313" key="3">
    <source>
        <dbReference type="Proteomes" id="UP001165667"/>
    </source>
</evidence>
<keyword evidence="3" id="KW-1185">Reference proteome</keyword>
<dbReference type="PROSITE" id="PS00061">
    <property type="entry name" value="ADH_SHORT"/>
    <property type="match status" value="1"/>
</dbReference>
<comment type="similarity">
    <text evidence="1">Belongs to the short-chain dehydrogenases/reductases (SDR) family.</text>
</comment>
<dbReference type="PANTHER" id="PTHR42760">
    <property type="entry name" value="SHORT-CHAIN DEHYDROGENASES/REDUCTASES FAMILY MEMBER"/>
    <property type="match status" value="1"/>
</dbReference>
<dbReference type="AlphaFoldDB" id="A0AA41Z5B9"/>
<protein>
    <submittedName>
        <fullName evidence="2">SDR family oxidoreductase</fullName>
    </submittedName>
</protein>
<comment type="caution">
    <text evidence="2">The sequence shown here is derived from an EMBL/GenBank/DDBJ whole genome shotgun (WGS) entry which is preliminary data.</text>
</comment>
<dbReference type="SUPFAM" id="SSF51735">
    <property type="entry name" value="NAD(P)-binding Rossmann-fold domains"/>
    <property type="match status" value="1"/>
</dbReference>
<evidence type="ECO:0000256" key="1">
    <source>
        <dbReference type="ARBA" id="ARBA00006484"/>
    </source>
</evidence>
<dbReference type="FunFam" id="3.40.50.720:FF:000084">
    <property type="entry name" value="Short-chain dehydrogenase reductase"/>
    <property type="match status" value="1"/>
</dbReference>
<dbReference type="InterPro" id="IPR036291">
    <property type="entry name" value="NAD(P)-bd_dom_sf"/>
</dbReference>
<dbReference type="Gene3D" id="3.40.50.720">
    <property type="entry name" value="NAD(P)-binding Rossmann-like Domain"/>
    <property type="match status" value="1"/>
</dbReference>
<dbReference type="GO" id="GO:0016616">
    <property type="term" value="F:oxidoreductase activity, acting on the CH-OH group of donors, NAD or NADP as acceptor"/>
    <property type="evidence" value="ECO:0007669"/>
    <property type="project" value="TreeGrafter"/>
</dbReference>
<dbReference type="NCBIfam" id="NF005559">
    <property type="entry name" value="PRK07231.1"/>
    <property type="match status" value="1"/>
</dbReference>
<proteinExistence type="inferred from homology"/>
<name>A0AA41Z5B9_9HYPH</name>
<dbReference type="RefSeq" id="WP_282585937.1">
    <property type="nucleotide sequence ID" value="NZ_JAMOIM010000010.1"/>
</dbReference>
<accession>A0AA41Z5B9</accession>
<organism evidence="2 3">
    <name type="scientific">Lichenifustis flavocetrariae</name>
    <dbReference type="NCBI Taxonomy" id="2949735"/>
    <lineage>
        <taxon>Bacteria</taxon>
        <taxon>Pseudomonadati</taxon>
        <taxon>Pseudomonadota</taxon>
        <taxon>Alphaproteobacteria</taxon>
        <taxon>Hyphomicrobiales</taxon>
        <taxon>Lichenihabitantaceae</taxon>
        <taxon>Lichenifustis</taxon>
    </lineage>
</organism>
<dbReference type="Proteomes" id="UP001165667">
    <property type="component" value="Unassembled WGS sequence"/>
</dbReference>
<dbReference type="EMBL" id="JAMOIM010000010">
    <property type="protein sequence ID" value="MCW6509567.1"/>
    <property type="molecule type" value="Genomic_DNA"/>
</dbReference>
<sequence>MPTGNTTSDKRFAGRRAVITGGGSGIGLCVAARLAAEGAAVCLWDTNQASLDRARKTIGPDTVGSIVDVTDWSAVDAAAIAVRERFGGIDILVCSAGVTGPNVPLWDYPVDAWRAVMDVNVNGLFHCNRAVVPHMLRGGYGRIVNIASVAGKEGNPMASAYSASKAAVIGLTKSLGKELAQKNVTVNAVTPAAVKTAIFDQMSQTHIDYMLSKIPMGRFGTVDEIAALVCWLASTECSFTTGAIFDASGGRSTY</sequence>
<dbReference type="InterPro" id="IPR020904">
    <property type="entry name" value="Sc_DH/Rdtase_CS"/>
</dbReference>
<evidence type="ECO:0000313" key="2">
    <source>
        <dbReference type="EMBL" id="MCW6509567.1"/>
    </source>
</evidence>
<dbReference type="GO" id="GO:0030497">
    <property type="term" value="P:fatty acid elongation"/>
    <property type="evidence" value="ECO:0007669"/>
    <property type="project" value="TreeGrafter"/>
</dbReference>
<dbReference type="Pfam" id="PF13561">
    <property type="entry name" value="adh_short_C2"/>
    <property type="match status" value="1"/>
</dbReference>
<dbReference type="InterPro" id="IPR002347">
    <property type="entry name" value="SDR_fam"/>
</dbReference>
<dbReference type="NCBIfam" id="NF009466">
    <property type="entry name" value="PRK12826.1-2"/>
    <property type="match status" value="1"/>
</dbReference>
<reference evidence="2" key="1">
    <citation type="submission" date="2022-05" db="EMBL/GenBank/DDBJ databases">
        <authorList>
            <person name="Pankratov T."/>
        </authorList>
    </citation>
    <scope>NUCLEOTIDE SEQUENCE</scope>
    <source>
        <strain evidence="2">BP6-180914</strain>
    </source>
</reference>